<keyword evidence="2" id="KW-1185">Reference proteome</keyword>
<comment type="caution">
    <text evidence="1">The sequence shown here is derived from an EMBL/GenBank/DDBJ whole genome shotgun (WGS) entry which is preliminary data.</text>
</comment>
<accession>A0ACC6KXM0</accession>
<evidence type="ECO:0000313" key="1">
    <source>
        <dbReference type="EMBL" id="MDR6783826.1"/>
    </source>
</evidence>
<name>A0ACC6KXM0_9SPHI</name>
<gene>
    <name evidence="1" type="ORF">J2X78_002391</name>
</gene>
<dbReference type="Proteomes" id="UP001246858">
    <property type="component" value="Unassembled WGS sequence"/>
</dbReference>
<proteinExistence type="predicted"/>
<evidence type="ECO:0000313" key="2">
    <source>
        <dbReference type="Proteomes" id="UP001246858"/>
    </source>
</evidence>
<protein>
    <submittedName>
        <fullName evidence="1">Uncharacterized protein</fullName>
    </submittedName>
</protein>
<reference evidence="1" key="1">
    <citation type="submission" date="2023-07" db="EMBL/GenBank/DDBJ databases">
        <title>Sorghum-associated microbial communities from plants grown in Nebraska, USA.</title>
        <authorList>
            <person name="Schachtman D."/>
        </authorList>
    </citation>
    <scope>NUCLEOTIDE SEQUENCE</scope>
    <source>
        <strain evidence="1">2697</strain>
    </source>
</reference>
<dbReference type="EMBL" id="JAVDTF010000002">
    <property type="protein sequence ID" value="MDR6783826.1"/>
    <property type="molecule type" value="Genomic_DNA"/>
</dbReference>
<organism evidence="1 2">
    <name type="scientific">Pedobacter africanus</name>
    <dbReference type="NCBI Taxonomy" id="151894"/>
    <lineage>
        <taxon>Bacteria</taxon>
        <taxon>Pseudomonadati</taxon>
        <taxon>Bacteroidota</taxon>
        <taxon>Sphingobacteriia</taxon>
        <taxon>Sphingobacteriales</taxon>
        <taxon>Sphingobacteriaceae</taxon>
        <taxon>Pedobacter</taxon>
    </lineage>
</organism>
<sequence>MNSKRIYRQRARALVKKYNRGLATAEEKAVLENWYMEKLDSLFLDDDEIDFDQVGPELKGRVLNHAGIAAPIIQTRSFKLWPRIASAAAIIIVAGAGLFYYVKGPSNEIAGLSRHNDIAPGSNKAVLTLASGKQVALADAQNGALATEDGALIRKTADGQLVYRGAAANDTTTLYNTISIPKGGQYTLLLSDGTKVVLNAASSLKYPIRFKGTSRTVELAGEGYFEVAHNRAKPFKVISRGQTVEVLGTHFNVNAYLDEPGVKTTLLEGSVDVNGTILKPDQQSVLLDDKTIRVRTVDVDDVVAWKDGLFKFDHTDIKTLMRQISRWYDVEVAYEPGIKDEQFYGKIERSYTLSEVLKVLELGKVHFRVEGRKIIVMP</sequence>